<evidence type="ECO:0000256" key="7">
    <source>
        <dbReference type="SAM" id="Phobius"/>
    </source>
</evidence>
<evidence type="ECO:0000256" key="6">
    <source>
        <dbReference type="ARBA" id="ARBA00023136"/>
    </source>
</evidence>
<keyword evidence="5 7" id="KW-1133">Transmembrane helix</keyword>
<dbReference type="GO" id="GO:0005886">
    <property type="term" value="C:plasma membrane"/>
    <property type="evidence" value="ECO:0007669"/>
    <property type="project" value="InterPro"/>
</dbReference>
<dbReference type="RefSeq" id="WP_254011230.1">
    <property type="nucleotide sequence ID" value="NZ_JAMZMM010000055.1"/>
</dbReference>
<feature type="transmembrane region" description="Helical" evidence="7">
    <location>
        <begin position="18"/>
        <end position="36"/>
    </location>
</feature>
<gene>
    <name evidence="8" type="ORF">NJ959_08090</name>
</gene>
<keyword evidence="3 8" id="KW-0808">Transferase</keyword>
<reference evidence="8" key="1">
    <citation type="submission" date="2022-06" db="EMBL/GenBank/DDBJ databases">
        <title>New cyanobacteria of genus Symplocastrum in benthos of Lake Baikal.</title>
        <authorList>
            <person name="Sorokovikova E."/>
            <person name="Tikhonova I."/>
            <person name="Krasnopeev A."/>
            <person name="Evseev P."/>
            <person name="Gladkikh A."/>
            <person name="Belykh O."/>
        </authorList>
    </citation>
    <scope>NUCLEOTIDE SEQUENCE</scope>
    <source>
        <strain evidence="8">BBK-W-15</strain>
    </source>
</reference>
<evidence type="ECO:0000256" key="4">
    <source>
        <dbReference type="ARBA" id="ARBA00022692"/>
    </source>
</evidence>
<evidence type="ECO:0000256" key="1">
    <source>
        <dbReference type="ARBA" id="ARBA00007150"/>
    </source>
</evidence>
<dbReference type="Pfam" id="PF01790">
    <property type="entry name" value="LGT"/>
    <property type="match status" value="1"/>
</dbReference>
<dbReference type="PANTHER" id="PTHR30589:SF0">
    <property type="entry name" value="PHOSPHATIDYLGLYCEROL--PROLIPOPROTEIN DIACYLGLYCERYL TRANSFERASE"/>
    <property type="match status" value="1"/>
</dbReference>
<evidence type="ECO:0000256" key="5">
    <source>
        <dbReference type="ARBA" id="ARBA00022989"/>
    </source>
</evidence>
<sequence length="247" mass="27838">MNFPIYFWIGDWRIHPHLLFESLAYVIAFRLALINSRKDTITSSQRSSVIVGGMVGALVGAKLLVLLQHIYLSWQNWQQFILLFIQGKTVVGALLGGLIGVELTKKWIGVKSSTGDVFVYPLIVGTAVGRIGCFLTGLSDRTYGIATSLPWGVDFGDGISRHPTQIYEIIFLLFLMVFLKIRSSYPQKEGDLFKFYMVAYLGFRFLIDFIKPDFHPILGVSAIQIACFLGLLYYRRSISSLFSFIGK</sequence>
<comment type="caution">
    <text evidence="8">The sequence shown here is derived from an EMBL/GenBank/DDBJ whole genome shotgun (WGS) entry which is preliminary data.</text>
</comment>
<feature type="transmembrane region" description="Helical" evidence="7">
    <location>
        <begin position="164"/>
        <end position="181"/>
    </location>
</feature>
<dbReference type="GO" id="GO:0008961">
    <property type="term" value="F:phosphatidylglycerol-prolipoprotein diacylglyceryl transferase activity"/>
    <property type="evidence" value="ECO:0007669"/>
    <property type="project" value="InterPro"/>
</dbReference>
<feature type="transmembrane region" description="Helical" evidence="7">
    <location>
        <begin position="77"/>
        <end position="96"/>
    </location>
</feature>
<protein>
    <submittedName>
        <fullName evidence="8">Prolipoprotein diacylglyceryl transferase</fullName>
    </submittedName>
</protein>
<dbReference type="PANTHER" id="PTHR30589">
    <property type="entry name" value="PROLIPOPROTEIN DIACYLGLYCERYL TRANSFERASE"/>
    <property type="match status" value="1"/>
</dbReference>
<proteinExistence type="inferred from homology"/>
<keyword evidence="4 7" id="KW-0812">Transmembrane</keyword>
<feature type="transmembrane region" description="Helical" evidence="7">
    <location>
        <begin position="193"/>
        <end position="210"/>
    </location>
</feature>
<dbReference type="InterPro" id="IPR001640">
    <property type="entry name" value="Lgt"/>
</dbReference>
<name>A0AAE3GRB9_9CYAN</name>
<organism evidence="8 9">
    <name type="scientific">Limnofasciculus baicalensis BBK-W-15</name>
    <dbReference type="NCBI Taxonomy" id="2699891"/>
    <lineage>
        <taxon>Bacteria</taxon>
        <taxon>Bacillati</taxon>
        <taxon>Cyanobacteriota</taxon>
        <taxon>Cyanophyceae</taxon>
        <taxon>Coleofasciculales</taxon>
        <taxon>Coleofasciculaceae</taxon>
        <taxon>Limnofasciculus</taxon>
        <taxon>Limnofasciculus baicalensis</taxon>
    </lineage>
</organism>
<evidence type="ECO:0000313" key="9">
    <source>
        <dbReference type="Proteomes" id="UP001204953"/>
    </source>
</evidence>
<dbReference type="EMBL" id="JAMZMM010000055">
    <property type="protein sequence ID" value="MCP2728433.1"/>
    <property type="molecule type" value="Genomic_DNA"/>
</dbReference>
<feature type="transmembrane region" description="Helical" evidence="7">
    <location>
        <begin position="48"/>
        <end position="71"/>
    </location>
</feature>
<keyword evidence="6 7" id="KW-0472">Membrane</keyword>
<dbReference type="GO" id="GO:0042158">
    <property type="term" value="P:lipoprotein biosynthetic process"/>
    <property type="evidence" value="ECO:0007669"/>
    <property type="project" value="InterPro"/>
</dbReference>
<accession>A0AAE3GRB9</accession>
<dbReference type="AlphaFoldDB" id="A0AAE3GRB9"/>
<evidence type="ECO:0000256" key="3">
    <source>
        <dbReference type="ARBA" id="ARBA00022679"/>
    </source>
</evidence>
<feature type="transmembrane region" description="Helical" evidence="7">
    <location>
        <begin position="117"/>
        <end position="138"/>
    </location>
</feature>
<feature type="transmembrane region" description="Helical" evidence="7">
    <location>
        <begin position="216"/>
        <end position="234"/>
    </location>
</feature>
<evidence type="ECO:0000313" key="8">
    <source>
        <dbReference type="EMBL" id="MCP2728433.1"/>
    </source>
</evidence>
<evidence type="ECO:0000256" key="2">
    <source>
        <dbReference type="ARBA" id="ARBA00022475"/>
    </source>
</evidence>
<comment type="similarity">
    <text evidence="1">Belongs to the Lgt family.</text>
</comment>
<keyword evidence="9" id="KW-1185">Reference proteome</keyword>
<keyword evidence="2" id="KW-1003">Cell membrane</keyword>
<dbReference type="Proteomes" id="UP001204953">
    <property type="component" value="Unassembled WGS sequence"/>
</dbReference>